<dbReference type="PANTHER" id="PTHR38048:SF1">
    <property type="entry name" value="HEMERYTHRIN-LIKE DOMAIN-CONTAINING PROTEIN"/>
    <property type="match status" value="1"/>
</dbReference>
<feature type="domain" description="Hemerythrin-like" evidence="2">
    <location>
        <begin position="39"/>
        <end position="161"/>
    </location>
</feature>
<evidence type="ECO:0000313" key="3">
    <source>
        <dbReference type="EMBL" id="KKA27423.1"/>
    </source>
</evidence>
<evidence type="ECO:0000259" key="2">
    <source>
        <dbReference type="Pfam" id="PF01814"/>
    </source>
</evidence>
<feature type="compositionally biased region" description="Low complexity" evidence="1">
    <location>
        <begin position="1"/>
        <end position="23"/>
    </location>
</feature>
<dbReference type="PANTHER" id="PTHR38048">
    <property type="entry name" value="EXPRESSED PROTEIN"/>
    <property type="match status" value="1"/>
</dbReference>
<evidence type="ECO:0000313" key="4">
    <source>
        <dbReference type="Proteomes" id="UP000033483"/>
    </source>
</evidence>
<evidence type="ECO:0000256" key="1">
    <source>
        <dbReference type="SAM" id="MobiDB-lite"/>
    </source>
</evidence>
<dbReference type="InterPro" id="IPR053206">
    <property type="entry name" value="Dimeric_xanthone_biosynth"/>
</dbReference>
<dbReference type="Proteomes" id="UP000033483">
    <property type="component" value="Unassembled WGS sequence"/>
</dbReference>
<name>A0A0F4ZC28_9PEZI</name>
<dbReference type="InterPro" id="IPR012312">
    <property type="entry name" value="Hemerythrin-like"/>
</dbReference>
<proteinExistence type="predicted"/>
<keyword evidence="4" id="KW-1185">Reference proteome</keyword>
<dbReference type="CDD" id="cd12108">
    <property type="entry name" value="Hr-like"/>
    <property type="match status" value="1"/>
</dbReference>
<comment type="caution">
    <text evidence="3">The sequence shown here is derived from an EMBL/GenBank/DDBJ whole genome shotgun (WGS) entry which is preliminary data.</text>
</comment>
<organism evidence="3 4">
    <name type="scientific">Thielaviopsis punctulata</name>
    <dbReference type="NCBI Taxonomy" id="72032"/>
    <lineage>
        <taxon>Eukaryota</taxon>
        <taxon>Fungi</taxon>
        <taxon>Dikarya</taxon>
        <taxon>Ascomycota</taxon>
        <taxon>Pezizomycotina</taxon>
        <taxon>Sordariomycetes</taxon>
        <taxon>Hypocreomycetidae</taxon>
        <taxon>Microascales</taxon>
        <taxon>Ceratocystidaceae</taxon>
        <taxon>Thielaviopsis</taxon>
    </lineage>
</organism>
<gene>
    <name evidence="3" type="ORF">TD95_002023</name>
</gene>
<feature type="region of interest" description="Disordered" evidence="1">
    <location>
        <begin position="1"/>
        <end position="24"/>
    </location>
</feature>
<accession>A0A0F4ZC28</accession>
<dbReference type="AlphaFoldDB" id="A0A0F4ZC28"/>
<dbReference type="Pfam" id="PF01814">
    <property type="entry name" value="Hemerythrin"/>
    <property type="match status" value="1"/>
</dbReference>
<dbReference type="EMBL" id="LAEV01001737">
    <property type="protein sequence ID" value="KKA27423.1"/>
    <property type="molecule type" value="Genomic_DNA"/>
</dbReference>
<reference evidence="3 4" key="1">
    <citation type="submission" date="2015-03" db="EMBL/GenBank/DDBJ databases">
        <authorList>
            <person name="Radwan O."/>
            <person name="Al-Naeli F.A."/>
            <person name="Rendon G.A."/>
            <person name="Fields C."/>
        </authorList>
    </citation>
    <scope>NUCLEOTIDE SEQUENCE [LARGE SCALE GENOMIC DNA]</scope>
    <source>
        <strain evidence="3">CR-DP1</strain>
    </source>
</reference>
<dbReference type="Gene3D" id="1.20.120.520">
    <property type="entry name" value="nmb1532 protein domain like"/>
    <property type="match status" value="1"/>
</dbReference>
<protein>
    <recommendedName>
        <fullName evidence="2">Hemerythrin-like domain-containing protein</fullName>
    </recommendedName>
</protein>
<sequence>MHGSPAPTAPAQDPAPVQDLPPLSDHDFRQYNRLAVEMEYYHNHFREAWSTMATACANSRLPKTMTQRQFLNIGLRFTGHLAGHHAIEEAHLFPALARRMPEFSKKNQGLLVRQHKAIHRGLDALEGYLHKCLEGSESLDLQKLAGLMEWGDTLFEHLDEEVRLIGAENMRRYWTKEEIMRIRM</sequence>
<dbReference type="OrthoDB" id="10044044at2759"/>